<dbReference type="AlphaFoldDB" id="A0A955LW48"/>
<dbReference type="Gene3D" id="3.40.50.150">
    <property type="entry name" value="Vaccinia Virus protein VP39"/>
    <property type="match status" value="1"/>
</dbReference>
<gene>
    <name evidence="1" type="ORF">KC573_02600</name>
</gene>
<dbReference type="SUPFAM" id="SSF53335">
    <property type="entry name" value="S-adenosyl-L-methionine-dependent methyltransferases"/>
    <property type="match status" value="1"/>
</dbReference>
<protein>
    <submittedName>
        <fullName evidence="1">Uncharacterized protein</fullName>
    </submittedName>
</protein>
<proteinExistence type="predicted"/>
<organism evidence="1 2">
    <name type="scientific">candidate division WWE3 bacterium</name>
    <dbReference type="NCBI Taxonomy" id="2053526"/>
    <lineage>
        <taxon>Bacteria</taxon>
        <taxon>Katanobacteria</taxon>
    </lineage>
</organism>
<comment type="caution">
    <text evidence="1">The sequence shown here is derived from an EMBL/GenBank/DDBJ whole genome shotgun (WGS) entry which is preliminary data.</text>
</comment>
<dbReference type="InterPro" id="IPR029063">
    <property type="entry name" value="SAM-dependent_MTases_sf"/>
</dbReference>
<reference evidence="1" key="1">
    <citation type="submission" date="2020-04" db="EMBL/GenBank/DDBJ databases">
        <authorList>
            <person name="Zhang T."/>
        </authorList>
    </citation>
    <scope>NUCLEOTIDE SEQUENCE</scope>
    <source>
        <strain evidence="1">HKST-UBA02</strain>
    </source>
</reference>
<evidence type="ECO:0000313" key="2">
    <source>
        <dbReference type="Proteomes" id="UP000699691"/>
    </source>
</evidence>
<dbReference type="Proteomes" id="UP000699691">
    <property type="component" value="Unassembled WGS sequence"/>
</dbReference>
<sequence>AFNLLVSNPPTFPGCVSEPKKMQDWEYAGESGRLVLDAVIQQGRHYLVPGGVMYTIGTSPQGWGQTQELLDQHWGRANWEVARIIELPLADHYAPFIPYWLELQAKEGQKRIYPCGDVWLQRLYYIRAVKARE</sequence>
<name>A0A955LW48_UNCKA</name>
<evidence type="ECO:0000313" key="1">
    <source>
        <dbReference type="EMBL" id="MCA9397695.1"/>
    </source>
</evidence>
<reference evidence="1" key="2">
    <citation type="journal article" date="2021" name="Microbiome">
        <title>Successional dynamics and alternative stable states in a saline activated sludge microbial community over 9 years.</title>
        <authorList>
            <person name="Wang Y."/>
            <person name="Ye J."/>
            <person name="Ju F."/>
            <person name="Liu L."/>
            <person name="Boyd J.A."/>
            <person name="Deng Y."/>
            <person name="Parks D.H."/>
            <person name="Jiang X."/>
            <person name="Yin X."/>
            <person name="Woodcroft B.J."/>
            <person name="Tyson G.W."/>
            <person name="Hugenholtz P."/>
            <person name="Polz M.F."/>
            <person name="Zhang T."/>
        </authorList>
    </citation>
    <scope>NUCLEOTIDE SEQUENCE</scope>
    <source>
        <strain evidence="1">HKST-UBA02</strain>
    </source>
</reference>
<accession>A0A955LW48</accession>
<dbReference type="EMBL" id="JAGQKY010000107">
    <property type="protein sequence ID" value="MCA9397695.1"/>
    <property type="molecule type" value="Genomic_DNA"/>
</dbReference>
<feature type="non-terminal residue" evidence="1">
    <location>
        <position position="1"/>
    </location>
</feature>